<evidence type="ECO:0000313" key="2">
    <source>
        <dbReference type="EMBL" id="SCV71495.1"/>
    </source>
</evidence>
<feature type="compositionally biased region" description="Polar residues" evidence="1">
    <location>
        <begin position="492"/>
        <end position="502"/>
    </location>
</feature>
<feature type="compositionally biased region" description="Low complexity" evidence="1">
    <location>
        <begin position="240"/>
        <end position="249"/>
    </location>
</feature>
<accession>A0A238FE92</accession>
<name>A0A238FE92_9BASI</name>
<feature type="compositionally biased region" description="Basic and acidic residues" evidence="1">
    <location>
        <begin position="137"/>
        <end position="148"/>
    </location>
</feature>
<protein>
    <submittedName>
        <fullName evidence="2">BQ2448_3083 protein</fullName>
    </submittedName>
</protein>
<feature type="compositionally biased region" description="Polar residues" evidence="1">
    <location>
        <begin position="559"/>
        <end position="574"/>
    </location>
</feature>
<organism evidence="2 3">
    <name type="scientific">Microbotryum intermedium</name>
    <dbReference type="NCBI Taxonomy" id="269621"/>
    <lineage>
        <taxon>Eukaryota</taxon>
        <taxon>Fungi</taxon>
        <taxon>Dikarya</taxon>
        <taxon>Basidiomycota</taxon>
        <taxon>Pucciniomycotina</taxon>
        <taxon>Microbotryomycetes</taxon>
        <taxon>Microbotryales</taxon>
        <taxon>Microbotryaceae</taxon>
        <taxon>Microbotryum</taxon>
    </lineage>
</organism>
<feature type="compositionally biased region" description="Low complexity" evidence="1">
    <location>
        <begin position="468"/>
        <end position="480"/>
    </location>
</feature>
<feature type="compositionally biased region" description="Low complexity" evidence="1">
    <location>
        <begin position="543"/>
        <end position="558"/>
    </location>
</feature>
<dbReference type="OrthoDB" id="2529991at2759"/>
<dbReference type="EMBL" id="FMSP01000007">
    <property type="protein sequence ID" value="SCV71495.1"/>
    <property type="molecule type" value="Genomic_DNA"/>
</dbReference>
<feature type="compositionally biased region" description="Polar residues" evidence="1">
    <location>
        <begin position="157"/>
        <end position="175"/>
    </location>
</feature>
<feature type="region of interest" description="Disordered" evidence="1">
    <location>
        <begin position="1"/>
        <end position="24"/>
    </location>
</feature>
<evidence type="ECO:0000256" key="1">
    <source>
        <dbReference type="SAM" id="MobiDB-lite"/>
    </source>
</evidence>
<feature type="region of interest" description="Disordered" evidence="1">
    <location>
        <begin position="240"/>
        <end position="602"/>
    </location>
</feature>
<evidence type="ECO:0000313" key="3">
    <source>
        <dbReference type="Proteomes" id="UP000198372"/>
    </source>
</evidence>
<dbReference type="Proteomes" id="UP000198372">
    <property type="component" value="Unassembled WGS sequence"/>
</dbReference>
<feature type="compositionally biased region" description="Low complexity" evidence="1">
    <location>
        <begin position="182"/>
        <end position="197"/>
    </location>
</feature>
<keyword evidence="3" id="KW-1185">Reference proteome</keyword>
<feature type="compositionally biased region" description="Low complexity" evidence="1">
    <location>
        <begin position="430"/>
        <end position="454"/>
    </location>
</feature>
<dbReference type="STRING" id="269621.A0A238FE92"/>
<feature type="compositionally biased region" description="Acidic residues" evidence="1">
    <location>
        <begin position="379"/>
        <end position="403"/>
    </location>
</feature>
<feature type="compositionally biased region" description="Low complexity" evidence="1">
    <location>
        <begin position="263"/>
        <end position="324"/>
    </location>
</feature>
<feature type="compositionally biased region" description="Low complexity" evidence="1">
    <location>
        <begin position="575"/>
        <end position="590"/>
    </location>
</feature>
<reference evidence="3" key="1">
    <citation type="submission" date="2016-09" db="EMBL/GenBank/DDBJ databases">
        <authorList>
            <person name="Jeantristanb JTB J.-T."/>
            <person name="Ricardo R."/>
        </authorList>
    </citation>
    <scope>NUCLEOTIDE SEQUENCE [LARGE SCALE GENOMIC DNA]</scope>
</reference>
<feature type="region of interest" description="Disordered" evidence="1">
    <location>
        <begin position="137"/>
        <end position="197"/>
    </location>
</feature>
<gene>
    <name evidence="2" type="ORF">BQ2448_3083</name>
</gene>
<dbReference type="AlphaFoldDB" id="A0A238FE92"/>
<proteinExistence type="predicted"/>
<sequence>MALLDGGTSSSLVAVGPTPNGRPPRRAIALKLSEETLAQLMALASRGKQPDKGTLQIDLGSNPTFMFNGASYPVTLLEEAPHTELLCYTRAKTGSSATTASDPTTTPRRLERFADVSHKATLKPSTNLDRVSQALREQRSVAEKEKQGKRAVLIESAPTSRSNSKNRHPTSTTSAAPMPLHPIASTSASSSMTTPPAIRQPSRLIAVAQRATPAQVAAAAAKQSPPEQFVPLAAVSPPSTVLTPTTTTHPSPPHAFSPARQHSSASSESSITSSSSLLQHSTASTSTSASTSMSTGTSAQKSRASLSSAESPAAATEPPNASASKPIDAGGGGVVKGKDSLKKEKRQRRKDGVAEAVWIASKSRPDHNEPLPFSPLLMQEEDDNDDNDDNDDEDAEGEVDEEVTAVAQQEPSSLLKKKRRVTIAGGEVGSDASTSKSSRSRVATPTPSSSTPSTTKKRKRALAKSERWYSSSSESEGEASQTPTLASKAAAGTSSDASSRSKGLSVPPPTKNGSLVKRRRTVSGSDLSLPTADSDPERGRQNSDAASLSAPSRASSTSNHKSQPVRSSSLSQVVAASTSITTSTATDPSARSPGLNGTNDASDRYVTITSSASFERHRQLFEEAYPSYRALYDTLMQERQILASKEGARSQGRYTLDEIRKLVKRLETNRDELERIKLGLKKYAMTAGIPLVLNGTTR</sequence>